<evidence type="ECO:0000313" key="2">
    <source>
        <dbReference type="EMBL" id="CAG8779639.1"/>
    </source>
</evidence>
<keyword evidence="3" id="KW-1185">Reference proteome</keyword>
<dbReference type="EMBL" id="CAJVQA010023744">
    <property type="protein sequence ID" value="CAG8779639.1"/>
    <property type="molecule type" value="Genomic_DNA"/>
</dbReference>
<feature type="region of interest" description="Disordered" evidence="1">
    <location>
        <begin position="1"/>
        <end position="21"/>
    </location>
</feature>
<protein>
    <submittedName>
        <fullName evidence="2">23673_t:CDS:1</fullName>
    </submittedName>
</protein>
<organism evidence="2 3">
    <name type="scientific">Cetraspora pellucida</name>
    <dbReference type="NCBI Taxonomy" id="1433469"/>
    <lineage>
        <taxon>Eukaryota</taxon>
        <taxon>Fungi</taxon>
        <taxon>Fungi incertae sedis</taxon>
        <taxon>Mucoromycota</taxon>
        <taxon>Glomeromycotina</taxon>
        <taxon>Glomeromycetes</taxon>
        <taxon>Diversisporales</taxon>
        <taxon>Gigasporaceae</taxon>
        <taxon>Cetraspora</taxon>
    </lineage>
</organism>
<comment type="caution">
    <text evidence="2">The sequence shown here is derived from an EMBL/GenBank/DDBJ whole genome shotgun (WGS) entry which is preliminary data.</text>
</comment>
<proteinExistence type="predicted"/>
<evidence type="ECO:0000313" key="3">
    <source>
        <dbReference type="Proteomes" id="UP000789759"/>
    </source>
</evidence>
<accession>A0A9N9JHN5</accession>
<dbReference type="Proteomes" id="UP000789759">
    <property type="component" value="Unassembled WGS sequence"/>
</dbReference>
<name>A0A9N9JHN5_9GLOM</name>
<reference evidence="2" key="1">
    <citation type="submission" date="2021-06" db="EMBL/GenBank/DDBJ databases">
        <authorList>
            <person name="Kallberg Y."/>
            <person name="Tangrot J."/>
            <person name="Rosling A."/>
        </authorList>
    </citation>
    <scope>NUCLEOTIDE SEQUENCE</scope>
    <source>
        <strain evidence="2">FL966</strain>
    </source>
</reference>
<sequence>PNDFFKGKKNKNRSTNESNAKSGSAIVLEIVVNYIFEALLTNCSSDNYLFKQKFFVALDLLFEIINIDSEEQNNKEITQHLIN</sequence>
<gene>
    <name evidence="2" type="ORF">CPELLU_LOCUS16313</name>
</gene>
<dbReference type="AlphaFoldDB" id="A0A9N9JHN5"/>
<evidence type="ECO:0000256" key="1">
    <source>
        <dbReference type="SAM" id="MobiDB-lite"/>
    </source>
</evidence>
<feature type="non-terminal residue" evidence="2">
    <location>
        <position position="83"/>
    </location>
</feature>